<proteinExistence type="predicted"/>
<evidence type="ECO:0000256" key="1">
    <source>
        <dbReference type="SAM" id="MobiDB-lite"/>
    </source>
</evidence>
<keyword evidence="3" id="KW-1185">Reference proteome</keyword>
<feature type="region of interest" description="Disordered" evidence="1">
    <location>
        <begin position="21"/>
        <end position="92"/>
    </location>
</feature>
<dbReference type="KEGG" id="mng:MNEG_2220"/>
<name>A0A0D2MZM0_9CHLO</name>
<accession>A0A0D2MZM0</accession>
<dbReference type="EMBL" id="KK100463">
    <property type="protein sequence ID" value="KIZ05732.1"/>
    <property type="molecule type" value="Genomic_DNA"/>
</dbReference>
<dbReference type="AlphaFoldDB" id="A0A0D2MZM0"/>
<evidence type="ECO:0000313" key="3">
    <source>
        <dbReference type="Proteomes" id="UP000054498"/>
    </source>
</evidence>
<reference evidence="2 3" key="1">
    <citation type="journal article" date="2013" name="BMC Genomics">
        <title>Reconstruction of the lipid metabolism for the microalga Monoraphidium neglectum from its genome sequence reveals characteristics suitable for biofuel production.</title>
        <authorList>
            <person name="Bogen C."/>
            <person name="Al-Dilaimi A."/>
            <person name="Albersmeier A."/>
            <person name="Wichmann J."/>
            <person name="Grundmann M."/>
            <person name="Rupp O."/>
            <person name="Lauersen K.J."/>
            <person name="Blifernez-Klassen O."/>
            <person name="Kalinowski J."/>
            <person name="Goesmann A."/>
            <person name="Mussgnug J.H."/>
            <person name="Kruse O."/>
        </authorList>
    </citation>
    <scope>NUCLEOTIDE SEQUENCE [LARGE SCALE GENOMIC DNA]</scope>
    <source>
        <strain evidence="2 3">SAG 48.87</strain>
    </source>
</reference>
<feature type="compositionally biased region" description="Basic and acidic residues" evidence="1">
    <location>
        <begin position="33"/>
        <end position="43"/>
    </location>
</feature>
<dbReference type="Proteomes" id="UP000054498">
    <property type="component" value="Unassembled WGS sequence"/>
</dbReference>
<feature type="compositionally biased region" description="Basic and acidic residues" evidence="1">
    <location>
        <begin position="83"/>
        <end position="92"/>
    </location>
</feature>
<organism evidence="2 3">
    <name type="scientific">Monoraphidium neglectum</name>
    <dbReference type="NCBI Taxonomy" id="145388"/>
    <lineage>
        <taxon>Eukaryota</taxon>
        <taxon>Viridiplantae</taxon>
        <taxon>Chlorophyta</taxon>
        <taxon>core chlorophytes</taxon>
        <taxon>Chlorophyceae</taxon>
        <taxon>CS clade</taxon>
        <taxon>Sphaeropleales</taxon>
        <taxon>Selenastraceae</taxon>
        <taxon>Monoraphidium</taxon>
    </lineage>
</organism>
<dbReference type="RefSeq" id="XP_013904751.1">
    <property type="nucleotide sequence ID" value="XM_014049297.1"/>
</dbReference>
<feature type="compositionally biased region" description="Basic and acidic residues" evidence="1">
    <location>
        <begin position="57"/>
        <end position="67"/>
    </location>
</feature>
<evidence type="ECO:0000313" key="2">
    <source>
        <dbReference type="EMBL" id="KIZ05732.1"/>
    </source>
</evidence>
<gene>
    <name evidence="2" type="ORF">MNEG_2220</name>
</gene>
<sequence>MQAAKQLIVDLQAQLDMSRVEADQLRKQQQRQQQERQQQEQHQQHGQQPACDIAASADDHQRQDGRGARALTPAAGAGSVPKMQERLTRLRKEQADAEAAREAAWAELKAVVCDISSLASVDNLQSVGGLVVGFCAEW</sequence>
<protein>
    <submittedName>
        <fullName evidence="2">Uncharacterized protein</fullName>
    </submittedName>
</protein>
<dbReference type="GeneID" id="25735098"/>